<feature type="domain" description="SpoVT-AbrB" evidence="1">
    <location>
        <begin position="5"/>
        <end position="50"/>
    </location>
</feature>
<dbReference type="Pfam" id="PF04014">
    <property type="entry name" value="MazE_antitoxin"/>
    <property type="match status" value="1"/>
</dbReference>
<name>A0A1F7XYQ3_9BACT</name>
<proteinExistence type="predicted"/>
<dbReference type="InterPro" id="IPR007159">
    <property type="entry name" value="SpoVT-AbrB_dom"/>
</dbReference>
<sequence>MSYTLNIRPRRQVTLPNELLKQMGVGIGDSIEIKMEGKKVIMKSKKQLALEALKEIQKIVKESGVSEKEMQENARKIRREINEQRAS</sequence>
<evidence type="ECO:0000259" key="1">
    <source>
        <dbReference type="SMART" id="SM00966"/>
    </source>
</evidence>
<dbReference type="InterPro" id="IPR037914">
    <property type="entry name" value="SpoVT-AbrB_sf"/>
</dbReference>
<organism evidence="2 3">
    <name type="scientific">Candidatus Woesebacteria bacterium RIFCSPHIGHO2_01_FULL_38_9</name>
    <dbReference type="NCBI Taxonomy" id="1802492"/>
    <lineage>
        <taxon>Bacteria</taxon>
        <taxon>Candidatus Woeseibacteriota</taxon>
    </lineage>
</organism>
<dbReference type="AlphaFoldDB" id="A0A1F7XYQ3"/>
<dbReference type="GO" id="GO:0003677">
    <property type="term" value="F:DNA binding"/>
    <property type="evidence" value="ECO:0007669"/>
    <property type="project" value="InterPro"/>
</dbReference>
<dbReference type="Gene3D" id="2.10.260.10">
    <property type="match status" value="1"/>
</dbReference>
<evidence type="ECO:0000313" key="3">
    <source>
        <dbReference type="Proteomes" id="UP000178419"/>
    </source>
</evidence>
<dbReference type="Proteomes" id="UP000178419">
    <property type="component" value="Unassembled WGS sequence"/>
</dbReference>
<gene>
    <name evidence="2" type="ORF">A2714_01530</name>
</gene>
<dbReference type="SMART" id="SM00966">
    <property type="entry name" value="SpoVT_AbrB"/>
    <property type="match status" value="1"/>
</dbReference>
<protein>
    <recommendedName>
        <fullName evidence="1">SpoVT-AbrB domain-containing protein</fullName>
    </recommendedName>
</protein>
<dbReference type="EMBL" id="MGGE01000052">
    <property type="protein sequence ID" value="OGM20090.1"/>
    <property type="molecule type" value="Genomic_DNA"/>
</dbReference>
<dbReference type="SUPFAM" id="SSF89447">
    <property type="entry name" value="AbrB/MazE/MraZ-like"/>
    <property type="match status" value="1"/>
</dbReference>
<reference evidence="2 3" key="1">
    <citation type="journal article" date="2016" name="Nat. Commun.">
        <title>Thousands of microbial genomes shed light on interconnected biogeochemical processes in an aquifer system.</title>
        <authorList>
            <person name="Anantharaman K."/>
            <person name="Brown C.T."/>
            <person name="Hug L.A."/>
            <person name="Sharon I."/>
            <person name="Castelle C.J."/>
            <person name="Probst A.J."/>
            <person name="Thomas B.C."/>
            <person name="Singh A."/>
            <person name="Wilkins M.J."/>
            <person name="Karaoz U."/>
            <person name="Brodie E.L."/>
            <person name="Williams K.H."/>
            <person name="Hubbard S.S."/>
            <person name="Banfield J.F."/>
        </authorList>
    </citation>
    <scope>NUCLEOTIDE SEQUENCE [LARGE SCALE GENOMIC DNA]</scope>
</reference>
<comment type="caution">
    <text evidence="2">The sequence shown here is derived from an EMBL/GenBank/DDBJ whole genome shotgun (WGS) entry which is preliminary data.</text>
</comment>
<accession>A0A1F7XYQ3</accession>
<evidence type="ECO:0000313" key="2">
    <source>
        <dbReference type="EMBL" id="OGM20090.1"/>
    </source>
</evidence>